<dbReference type="HOGENOM" id="CLU_117549_1_0_0"/>
<evidence type="ECO:0000313" key="2">
    <source>
        <dbReference type="Proteomes" id="UP000030700"/>
    </source>
</evidence>
<protein>
    <submittedName>
        <fullName evidence="1">Uncharacterized protein</fullName>
    </submittedName>
</protein>
<organism evidence="1 2">
    <name type="scientific">Candidatus Moduliflexus flocculans</name>
    <dbReference type="NCBI Taxonomy" id="1499966"/>
    <lineage>
        <taxon>Bacteria</taxon>
        <taxon>Candidatus Moduliflexota</taxon>
        <taxon>Candidatus Moduliflexia</taxon>
        <taxon>Candidatus Moduliflexales</taxon>
        <taxon>Candidatus Moduliflexaceae</taxon>
    </lineage>
</organism>
<dbReference type="EMBL" id="DF820455">
    <property type="protein sequence ID" value="GAK50106.1"/>
    <property type="molecule type" value="Genomic_DNA"/>
</dbReference>
<proteinExistence type="predicted"/>
<name>A0A0S6VRW2_9BACT</name>
<gene>
    <name evidence="1" type="ORF">U14_01332</name>
</gene>
<dbReference type="STRING" id="1499966.U14_01332"/>
<accession>A0A0S6VRW2</accession>
<keyword evidence="2" id="KW-1185">Reference proteome</keyword>
<evidence type="ECO:0000313" key="1">
    <source>
        <dbReference type="EMBL" id="GAK50106.1"/>
    </source>
</evidence>
<dbReference type="NCBIfam" id="NF038262">
    <property type="entry name" value="SiaB_fam_kinase"/>
    <property type="match status" value="1"/>
</dbReference>
<dbReference type="InterPro" id="IPR046239">
    <property type="entry name" value="DUF6272"/>
</dbReference>
<sequence length="171" mass="19093">MQAQHVLLAFKGDISQEILISVGDLLKEKLSGEDAQHRVAQKVFFIFIELAQNIYRYSSERAIIENKQIGTGVLVIRENSTHFTIFAGNMVTAEQALELKERCAAINQLGPEELKQAYKERLKQPREDGKIGGGVGLISIARKAGQPIDVQTTILDDRRTFVVISTQVNKE</sequence>
<reference evidence="1 2" key="1">
    <citation type="journal article" date="2015" name="PeerJ">
        <title>First genomic representation of candidate bacterial phylum KSB3 points to enhanced environmental sensing as a trigger of wastewater bulking.</title>
        <authorList>
            <person name="Sekiguchi Y."/>
            <person name="Ohashi A."/>
            <person name="Parks D.H."/>
            <person name="Yamauchi T."/>
            <person name="Tyson G.W."/>
            <person name="Hugenholtz P."/>
        </authorList>
    </citation>
    <scope>NUCLEOTIDE SEQUENCE [LARGE SCALE GENOMIC DNA]</scope>
</reference>
<dbReference type="Proteomes" id="UP000030700">
    <property type="component" value="Unassembled WGS sequence"/>
</dbReference>
<dbReference type="AlphaFoldDB" id="A0A0S6VRW2"/>
<dbReference type="Pfam" id="PF19788">
    <property type="entry name" value="DUF6272"/>
    <property type="match status" value="1"/>
</dbReference>